<dbReference type="AlphaFoldDB" id="A0A921SWQ9"/>
<feature type="transmembrane region" description="Helical" evidence="7">
    <location>
        <begin position="248"/>
        <end position="269"/>
    </location>
</feature>
<evidence type="ECO:0000313" key="10">
    <source>
        <dbReference type="Proteomes" id="UP000742460"/>
    </source>
</evidence>
<accession>A0A921SWQ9</accession>
<comment type="caution">
    <text evidence="9">The sequence shown here is derived from an EMBL/GenBank/DDBJ whole genome shotgun (WGS) entry which is preliminary data.</text>
</comment>
<feature type="transmembrane region" description="Helical" evidence="7">
    <location>
        <begin position="106"/>
        <end position="129"/>
    </location>
</feature>
<feature type="transmembrane region" description="Helical" evidence="7">
    <location>
        <begin position="33"/>
        <end position="51"/>
    </location>
</feature>
<feature type="transmembrane region" description="Helical" evidence="7">
    <location>
        <begin position="220"/>
        <end position="242"/>
    </location>
</feature>
<keyword evidence="5 7" id="KW-1133">Transmembrane helix</keyword>
<evidence type="ECO:0000259" key="8">
    <source>
        <dbReference type="Pfam" id="PF06808"/>
    </source>
</evidence>
<dbReference type="PANTHER" id="PTHR33362:SF2">
    <property type="entry name" value="TRAP TRANSPORTER LARGE PERMEASE PROTEIN"/>
    <property type="match status" value="1"/>
</dbReference>
<dbReference type="Proteomes" id="UP000742460">
    <property type="component" value="Unassembled WGS sequence"/>
</dbReference>
<evidence type="ECO:0000256" key="4">
    <source>
        <dbReference type="ARBA" id="ARBA00022692"/>
    </source>
</evidence>
<dbReference type="GO" id="GO:0005886">
    <property type="term" value="C:plasma membrane"/>
    <property type="evidence" value="ECO:0007669"/>
    <property type="project" value="UniProtKB-SubCell"/>
</dbReference>
<comment type="subcellular location">
    <subcellularLocation>
        <location evidence="1">Cell inner membrane</location>
        <topology evidence="1">Multi-pass membrane protein</topology>
    </subcellularLocation>
</comment>
<dbReference type="InterPro" id="IPR010656">
    <property type="entry name" value="DctM"/>
</dbReference>
<proteinExistence type="predicted"/>
<feature type="transmembrane region" description="Helical" evidence="7">
    <location>
        <begin position="141"/>
        <end position="157"/>
    </location>
</feature>
<name>A0A921SWQ9_9MICO</name>
<dbReference type="GO" id="GO:0022857">
    <property type="term" value="F:transmembrane transporter activity"/>
    <property type="evidence" value="ECO:0007669"/>
    <property type="project" value="TreeGrafter"/>
</dbReference>
<evidence type="ECO:0000256" key="6">
    <source>
        <dbReference type="ARBA" id="ARBA00023136"/>
    </source>
</evidence>
<sequence length="442" mass="45730">MDPAMLAGIILIIGILVLIAVGAPIAIAIGLPSVVALIAVIGIEPAVFVSAQRMFMGANSFSLLAIPFFVLAGQLMNTGGVAARLIDAAKVLVGRMPGSLAQTNVVANALFGSVSGAAVASAAAVGGILSPRQRKEGYDPAFAAAVNVASAPSGMLIPPSNTLIVYSLVSSTSVATLFAAGYGPGAVWMLACIAMVYLVTKRRPELVGNDNGTARGELTLAMALRTLLAAVPAVFMMVIVIGGLVAGFFTATESAVIAVVYSLVLGLIYRELTVKKLPAVLLAATRTTAVVLLLIAVSGVLGWVLAYATIPQFIASTLLGVSSSPIIVLLLMMLALLVVGMFMDPTPAILIFTPIFLPVALELGVDPIHFGLMMTFNLCLGTITPPVGVILFVGARVGRMKVEPVIRRLLPFYVPLVIGLLLIVFVPQISLFIPDLLGMSSE</sequence>
<evidence type="ECO:0000256" key="3">
    <source>
        <dbReference type="ARBA" id="ARBA00022519"/>
    </source>
</evidence>
<feature type="transmembrane region" description="Helical" evidence="7">
    <location>
        <begin position="349"/>
        <end position="368"/>
    </location>
</feature>
<organism evidence="9 10">
    <name type="scientific">Brachybacterium massiliense</name>
    <dbReference type="NCBI Taxonomy" id="1755098"/>
    <lineage>
        <taxon>Bacteria</taxon>
        <taxon>Bacillati</taxon>
        <taxon>Actinomycetota</taxon>
        <taxon>Actinomycetes</taxon>
        <taxon>Micrococcales</taxon>
        <taxon>Dermabacteraceae</taxon>
        <taxon>Brachybacterium</taxon>
    </lineage>
</organism>
<feature type="transmembrane region" description="Helical" evidence="7">
    <location>
        <begin position="290"/>
        <end position="310"/>
    </location>
</feature>
<keyword evidence="4 7" id="KW-0812">Transmembrane</keyword>
<evidence type="ECO:0000256" key="1">
    <source>
        <dbReference type="ARBA" id="ARBA00004429"/>
    </source>
</evidence>
<feature type="transmembrane region" description="Helical" evidence="7">
    <location>
        <begin position="7"/>
        <end position="27"/>
    </location>
</feature>
<dbReference type="Pfam" id="PF06808">
    <property type="entry name" value="DctM"/>
    <property type="match status" value="1"/>
</dbReference>
<reference evidence="9" key="2">
    <citation type="submission" date="2021-09" db="EMBL/GenBank/DDBJ databases">
        <authorList>
            <person name="Gilroy R."/>
        </authorList>
    </citation>
    <scope>NUCLEOTIDE SEQUENCE</scope>
    <source>
        <strain evidence="9">ChiGjej5B5-22894</strain>
    </source>
</reference>
<dbReference type="PIRSF" id="PIRSF006066">
    <property type="entry name" value="HI0050"/>
    <property type="match status" value="1"/>
</dbReference>
<keyword evidence="3" id="KW-0997">Cell inner membrane</keyword>
<evidence type="ECO:0000256" key="7">
    <source>
        <dbReference type="SAM" id="Phobius"/>
    </source>
</evidence>
<dbReference type="EMBL" id="DYUE01000087">
    <property type="protein sequence ID" value="HJG90727.1"/>
    <property type="molecule type" value="Genomic_DNA"/>
</dbReference>
<feature type="domain" description="TRAP C4-dicarboxylate transport system permease DctM subunit" evidence="8">
    <location>
        <begin position="13"/>
        <end position="429"/>
    </location>
</feature>
<evidence type="ECO:0000313" key="9">
    <source>
        <dbReference type="EMBL" id="HJG90727.1"/>
    </source>
</evidence>
<keyword evidence="2" id="KW-1003">Cell membrane</keyword>
<feature type="transmembrane region" description="Helical" evidence="7">
    <location>
        <begin position="374"/>
        <end position="397"/>
    </location>
</feature>
<dbReference type="PANTHER" id="PTHR33362">
    <property type="entry name" value="SIALIC ACID TRAP TRANSPORTER PERMEASE PROTEIN SIAT-RELATED"/>
    <property type="match status" value="1"/>
</dbReference>
<gene>
    <name evidence="9" type="ORF">K8V81_03280</name>
</gene>
<dbReference type="InterPro" id="IPR004681">
    <property type="entry name" value="TRAP_DctM"/>
</dbReference>
<evidence type="ECO:0000256" key="2">
    <source>
        <dbReference type="ARBA" id="ARBA00022475"/>
    </source>
</evidence>
<feature type="transmembrane region" description="Helical" evidence="7">
    <location>
        <begin position="63"/>
        <end position="86"/>
    </location>
</feature>
<keyword evidence="6 7" id="KW-0472">Membrane</keyword>
<dbReference type="NCBIfam" id="TIGR00786">
    <property type="entry name" value="dctM"/>
    <property type="match status" value="1"/>
</dbReference>
<feature type="transmembrane region" description="Helical" evidence="7">
    <location>
        <begin position="322"/>
        <end position="342"/>
    </location>
</feature>
<feature type="transmembrane region" description="Helical" evidence="7">
    <location>
        <begin position="409"/>
        <end position="433"/>
    </location>
</feature>
<reference evidence="9" key="1">
    <citation type="journal article" date="2021" name="PeerJ">
        <title>Extensive microbial diversity within the chicken gut microbiome revealed by metagenomics and culture.</title>
        <authorList>
            <person name="Gilroy R."/>
            <person name="Ravi A."/>
            <person name="Getino M."/>
            <person name="Pursley I."/>
            <person name="Horton D.L."/>
            <person name="Alikhan N.F."/>
            <person name="Baker D."/>
            <person name="Gharbi K."/>
            <person name="Hall N."/>
            <person name="Watson M."/>
            <person name="Adriaenssens E.M."/>
            <person name="Foster-Nyarko E."/>
            <person name="Jarju S."/>
            <person name="Secka A."/>
            <person name="Antonio M."/>
            <person name="Oren A."/>
            <person name="Chaudhuri R.R."/>
            <person name="La Ragione R."/>
            <person name="Hildebrand F."/>
            <person name="Pallen M.J."/>
        </authorList>
    </citation>
    <scope>NUCLEOTIDE SEQUENCE</scope>
    <source>
        <strain evidence="9">ChiGjej5B5-22894</strain>
    </source>
</reference>
<evidence type="ECO:0000256" key="5">
    <source>
        <dbReference type="ARBA" id="ARBA00022989"/>
    </source>
</evidence>
<protein>
    <submittedName>
        <fullName evidence="9">TRAP transporter large permease</fullName>
    </submittedName>
</protein>
<feature type="transmembrane region" description="Helical" evidence="7">
    <location>
        <begin position="177"/>
        <end position="199"/>
    </location>
</feature>